<accession>X0XRV1</accession>
<dbReference type="InterPro" id="IPR051404">
    <property type="entry name" value="TA_system_antitoxin"/>
</dbReference>
<organism evidence="2">
    <name type="scientific">marine sediment metagenome</name>
    <dbReference type="NCBI Taxonomy" id="412755"/>
    <lineage>
        <taxon>unclassified sequences</taxon>
        <taxon>metagenomes</taxon>
        <taxon>ecological metagenomes</taxon>
    </lineage>
</organism>
<reference evidence="2" key="1">
    <citation type="journal article" date="2014" name="Front. Microbiol.">
        <title>High frequency of phylogenetically diverse reductive dehalogenase-homologous genes in deep subseafloor sedimentary metagenomes.</title>
        <authorList>
            <person name="Kawai M."/>
            <person name="Futagami T."/>
            <person name="Toyoda A."/>
            <person name="Takaki Y."/>
            <person name="Nishi S."/>
            <person name="Hori S."/>
            <person name="Arai W."/>
            <person name="Tsubouchi T."/>
            <person name="Morono Y."/>
            <person name="Uchiyama I."/>
            <person name="Ito T."/>
            <person name="Fujiyama A."/>
            <person name="Inagaki F."/>
            <person name="Takami H."/>
        </authorList>
    </citation>
    <scope>NUCLEOTIDE SEQUENCE</scope>
    <source>
        <strain evidence="2">Expedition CK06-06</strain>
    </source>
</reference>
<comment type="caution">
    <text evidence="2">The sequence shown here is derived from an EMBL/GenBank/DDBJ whole genome shotgun (WGS) entry which is preliminary data.</text>
</comment>
<dbReference type="PANTHER" id="PTHR34504:SF4">
    <property type="entry name" value="ANTITOXIN HICB"/>
    <property type="match status" value="1"/>
</dbReference>
<dbReference type="InterPro" id="IPR031807">
    <property type="entry name" value="HicB-like"/>
</dbReference>
<gene>
    <name evidence="2" type="ORF">S01H1_67368</name>
</gene>
<dbReference type="Pfam" id="PF15919">
    <property type="entry name" value="HicB_lk_antitox"/>
    <property type="match status" value="1"/>
</dbReference>
<feature type="domain" description="HicB-like antitoxin of toxin-antitoxin system" evidence="1">
    <location>
        <begin position="8"/>
        <end position="66"/>
    </location>
</feature>
<dbReference type="PANTHER" id="PTHR34504">
    <property type="entry name" value="ANTITOXIN HICB"/>
    <property type="match status" value="1"/>
</dbReference>
<dbReference type="Gene3D" id="3.30.160.250">
    <property type="match status" value="1"/>
</dbReference>
<dbReference type="PROSITE" id="PS51257">
    <property type="entry name" value="PROKAR_LIPOPROTEIN"/>
    <property type="match status" value="1"/>
</dbReference>
<protein>
    <recommendedName>
        <fullName evidence="1">HicB-like antitoxin of toxin-antitoxin system domain-containing protein</fullName>
    </recommendedName>
</protein>
<evidence type="ECO:0000259" key="1">
    <source>
        <dbReference type="Pfam" id="PF15919"/>
    </source>
</evidence>
<evidence type="ECO:0000313" key="2">
    <source>
        <dbReference type="EMBL" id="GAG38047.1"/>
    </source>
</evidence>
<dbReference type="AlphaFoldDB" id="X0XRV1"/>
<proteinExistence type="predicted"/>
<name>X0XRV1_9ZZZZ</name>
<dbReference type="EMBL" id="BARS01044611">
    <property type="protein sequence ID" value="GAG38047.1"/>
    <property type="molecule type" value="Genomic_DNA"/>
</dbReference>
<dbReference type="SUPFAM" id="SSF143100">
    <property type="entry name" value="TTHA1013/TTHA0281-like"/>
    <property type="match status" value="1"/>
</dbReference>
<sequence length="79" mass="8672">MTQKILNYKVILEKDSIGGYVAICPSFQGCYSQGETIEEALDNIKEAIELCIEDLESQGVPIPESNHSFVGSVVILHES</sequence>
<dbReference type="InterPro" id="IPR035069">
    <property type="entry name" value="TTHA1013/TTHA0281-like"/>
</dbReference>